<protein>
    <submittedName>
        <fullName evidence="1">Fructose-bisphosphate aldolase class 2</fullName>
        <ecNumber evidence="1">4.1.2.13</ecNumber>
    </submittedName>
</protein>
<accession>A0A4U9UKQ6</accession>
<reference evidence="1" key="1">
    <citation type="submission" date="2019-05" db="EMBL/GenBank/DDBJ databases">
        <authorList>
            <consortium name="Pathogen Informatics"/>
        </authorList>
    </citation>
    <scope>NUCLEOTIDE SEQUENCE [LARGE SCALE GENOMIC DNA]</scope>
    <source>
        <strain evidence="1">NCTC12965</strain>
    </source>
</reference>
<dbReference type="EMBL" id="CABEEZ010000067">
    <property type="protein sequence ID" value="VTR30254.1"/>
    <property type="molecule type" value="Genomic_DNA"/>
</dbReference>
<dbReference type="GO" id="GO:0004332">
    <property type="term" value="F:fructose-bisphosphate aldolase activity"/>
    <property type="evidence" value="ECO:0007669"/>
    <property type="project" value="UniProtKB-EC"/>
</dbReference>
<gene>
    <name evidence="1" type="primary">fbaA_3</name>
    <name evidence="1" type="ORF">NCTC12965_03033</name>
</gene>
<proteinExistence type="predicted"/>
<dbReference type="EC" id="4.1.2.13" evidence="1"/>
<sequence length="34" mass="3835">MSKIFDFVKPGVITGDDVQKVFAVAKENNLHCQR</sequence>
<organism evidence="1">
    <name type="scientific">Serratia fonticola</name>
    <dbReference type="NCBI Taxonomy" id="47917"/>
    <lineage>
        <taxon>Bacteria</taxon>
        <taxon>Pseudomonadati</taxon>
        <taxon>Pseudomonadota</taxon>
        <taxon>Gammaproteobacteria</taxon>
        <taxon>Enterobacterales</taxon>
        <taxon>Yersiniaceae</taxon>
        <taxon>Serratia</taxon>
    </lineage>
</organism>
<keyword evidence="1" id="KW-0456">Lyase</keyword>
<evidence type="ECO:0000313" key="1">
    <source>
        <dbReference type="EMBL" id="VTR30254.1"/>
    </source>
</evidence>
<name>A0A4U9UKQ6_SERFO</name>
<dbReference type="AlphaFoldDB" id="A0A4U9UKQ6"/>